<dbReference type="RefSeq" id="WP_128758371.1">
    <property type="nucleotide sequence ID" value="NZ_QOVM01000006.1"/>
</dbReference>
<reference evidence="2 3" key="1">
    <citation type="submission" date="2018-07" db="EMBL/GenBank/DDBJ databases">
        <title>Leeuwenhoekiella genomics.</title>
        <authorList>
            <person name="Tahon G."/>
            <person name="Willems A."/>
        </authorList>
    </citation>
    <scope>NUCLEOTIDE SEQUENCE [LARGE SCALE GENOMIC DNA]</scope>
    <source>
        <strain evidence="2 3">LMG 22550</strain>
    </source>
</reference>
<comment type="caution">
    <text evidence="2">The sequence shown here is derived from an EMBL/GenBank/DDBJ whole genome shotgun (WGS) entry which is preliminary data.</text>
</comment>
<keyword evidence="1" id="KW-0732">Signal</keyword>
<evidence type="ECO:0000313" key="3">
    <source>
        <dbReference type="Proteomes" id="UP000289238"/>
    </source>
</evidence>
<proteinExistence type="predicted"/>
<name>A0A4Q0P3G5_9FLAO</name>
<dbReference type="PROSITE" id="PS51257">
    <property type="entry name" value="PROKAR_LIPOPROTEIN"/>
    <property type="match status" value="1"/>
</dbReference>
<dbReference type="Gene3D" id="2.60.120.430">
    <property type="entry name" value="Galactose-binding lectin"/>
    <property type="match status" value="2"/>
</dbReference>
<feature type="signal peptide" evidence="1">
    <location>
        <begin position="1"/>
        <end position="19"/>
    </location>
</feature>
<sequence>MKILKLLFALTAVFTVFMACEDETVTNYALQDISAPQNVTANFSIAQDDTGMLTITPAGEGASTFTINWGDEQKSEVIIDAGQSASTVFEEGEYLVRVTATGATGLTSEYSQLVTISFRAPENLIISVNQSASNPANVSVSAEADFATLFDVYFGEEENEEPLQLMPGGSISYEYQELGNYIIRVVAKGAGSATTQTTETITVYEVTSPLAAAPSPTKKAASVISLFSDVYTNIEMRTWRTDWSDASLTDINIEGNATKQYDALNFVGVEPANPIDASSMTHFNIDVWTGSSTQLRFKLVDFGPNGTYDGGDDSEHEVVLNLDNGDFTQATWVTLNIPLSAFTGLNERVHIAQLIYSAGPAGQATVYMDNVYFNNENYVSLSAPATAAANPVDAASTVYSVFSDAYSDPANVNYFPNWGQSTTYEQVSINSNQVIKYGNANYEGIDLGEEVDASEYAFVHIDIWSADYTTIPFFIIDTSGERPVDLAVNAEQWTSIDIPLSAFTDQGISVENVFQFKFDVQFNSGGTFFIDNLYFHN</sequence>
<gene>
    <name evidence="2" type="ORF">DSM00_2611</name>
</gene>
<dbReference type="AlphaFoldDB" id="A0A4Q0P3G5"/>
<dbReference type="Proteomes" id="UP000289238">
    <property type="component" value="Unassembled WGS sequence"/>
</dbReference>
<evidence type="ECO:0000313" key="2">
    <source>
        <dbReference type="EMBL" id="RXG21094.1"/>
    </source>
</evidence>
<dbReference type="InterPro" id="IPR035986">
    <property type="entry name" value="PKD_dom_sf"/>
</dbReference>
<organism evidence="2 3">
    <name type="scientific">Leeuwenhoekiella aequorea</name>
    <dbReference type="NCBI Taxonomy" id="283736"/>
    <lineage>
        <taxon>Bacteria</taxon>
        <taxon>Pseudomonadati</taxon>
        <taxon>Bacteroidota</taxon>
        <taxon>Flavobacteriia</taxon>
        <taxon>Flavobacteriales</taxon>
        <taxon>Flavobacteriaceae</taxon>
        <taxon>Leeuwenhoekiella</taxon>
    </lineage>
</organism>
<evidence type="ECO:0000256" key="1">
    <source>
        <dbReference type="SAM" id="SignalP"/>
    </source>
</evidence>
<dbReference type="SUPFAM" id="SSF49785">
    <property type="entry name" value="Galactose-binding domain-like"/>
    <property type="match status" value="2"/>
</dbReference>
<dbReference type="SUPFAM" id="SSF49299">
    <property type="entry name" value="PKD domain"/>
    <property type="match status" value="1"/>
</dbReference>
<dbReference type="OrthoDB" id="5381604at2"/>
<feature type="chain" id="PRO_5020880137" description="PKD domain-containing protein" evidence="1">
    <location>
        <begin position="20"/>
        <end position="537"/>
    </location>
</feature>
<accession>A0A4Q0P3G5</accession>
<protein>
    <recommendedName>
        <fullName evidence="4">PKD domain-containing protein</fullName>
    </recommendedName>
</protein>
<dbReference type="InterPro" id="IPR008979">
    <property type="entry name" value="Galactose-bd-like_sf"/>
</dbReference>
<evidence type="ECO:0008006" key="4">
    <source>
        <dbReference type="Google" id="ProtNLM"/>
    </source>
</evidence>
<keyword evidence="3" id="KW-1185">Reference proteome</keyword>
<dbReference type="EMBL" id="QOVM01000006">
    <property type="protein sequence ID" value="RXG21094.1"/>
    <property type="molecule type" value="Genomic_DNA"/>
</dbReference>